<name>A0A9D2CAH5_9BACT</name>
<dbReference type="PROSITE" id="PS51257">
    <property type="entry name" value="PROKAR_LIPOPROTEIN"/>
    <property type="match status" value="1"/>
</dbReference>
<reference evidence="3" key="1">
    <citation type="journal article" date="2021" name="PeerJ">
        <title>Extensive microbial diversity within the chicken gut microbiome revealed by metagenomics and culture.</title>
        <authorList>
            <person name="Gilroy R."/>
            <person name="Ravi A."/>
            <person name="Getino M."/>
            <person name="Pursley I."/>
            <person name="Horton D.L."/>
            <person name="Alikhan N.F."/>
            <person name="Baker D."/>
            <person name="Gharbi K."/>
            <person name="Hall N."/>
            <person name="Watson M."/>
            <person name="Adriaenssens E.M."/>
            <person name="Foster-Nyarko E."/>
            <person name="Jarju S."/>
            <person name="Secka A."/>
            <person name="Antonio M."/>
            <person name="Oren A."/>
            <person name="Chaudhuri R.R."/>
            <person name="La Ragione R."/>
            <person name="Hildebrand F."/>
            <person name="Pallen M.J."/>
        </authorList>
    </citation>
    <scope>NUCLEOTIDE SEQUENCE</scope>
    <source>
        <strain evidence="3">5134</strain>
    </source>
</reference>
<sequence length="448" mass="48030">MKTFTGLFTTLSLGALLLAGCVNEEPPYKNAGNGTTDSATTGFLSGAMSLRVIYDTETDTQPDDTQDETQTPPSTQASTRAVTETDGYLVRIVNTDDQKSHFDGTYAELQAELAAGPKELPTGNYTLTVCSHRTEEIQAAAWNAPVYGTTYAFSITKGATTPIEEIVCTLQNIKVTLLCSADLADQLTDDTKATISLGSASLEFSKEYWDGNRAAFFMPAAESNDLEFVLSGSFTDGGEVTFSKTIPGVKAGQWRKIELVIVYADQGGIKFDIQVDNFVLDDTITVNGTDGLWEEVFEEGGGQEPGEAPTIVMQGWDIAQPYVLETLDPVRVDITAPNGGIQSLLVRIESVTLEAILSEMPALAGEFDLCEIDAESEEGNLLQTAVGFPVGDEVKGQPSTYFEIPSEIIGALKELSQPGESHQFHLKVIDPAGGETSATLTLVVPTEE</sequence>
<dbReference type="Proteomes" id="UP000886844">
    <property type="component" value="Unassembled WGS sequence"/>
</dbReference>
<dbReference type="InterPro" id="IPR027840">
    <property type="entry name" value="DUF4493"/>
</dbReference>
<reference evidence="3" key="2">
    <citation type="submission" date="2021-04" db="EMBL/GenBank/DDBJ databases">
        <authorList>
            <person name="Gilroy R."/>
        </authorList>
    </citation>
    <scope>NUCLEOTIDE SEQUENCE</scope>
    <source>
        <strain evidence="3">5134</strain>
    </source>
</reference>
<gene>
    <name evidence="3" type="ORF">H9828_02700</name>
</gene>
<evidence type="ECO:0000313" key="4">
    <source>
        <dbReference type="Proteomes" id="UP000886844"/>
    </source>
</evidence>
<feature type="chain" id="PRO_5039719486" evidence="2">
    <location>
        <begin position="25"/>
        <end position="448"/>
    </location>
</feature>
<proteinExistence type="predicted"/>
<evidence type="ECO:0000313" key="3">
    <source>
        <dbReference type="EMBL" id="HIY68311.1"/>
    </source>
</evidence>
<comment type="caution">
    <text evidence="3">The sequence shown here is derived from an EMBL/GenBank/DDBJ whole genome shotgun (WGS) entry which is preliminary data.</text>
</comment>
<evidence type="ECO:0000256" key="2">
    <source>
        <dbReference type="SAM" id="SignalP"/>
    </source>
</evidence>
<keyword evidence="2" id="KW-0732">Signal</keyword>
<feature type="region of interest" description="Disordered" evidence="1">
    <location>
        <begin position="59"/>
        <end position="81"/>
    </location>
</feature>
<protein>
    <submittedName>
        <fullName evidence="3">DUF4493 domain-containing protein</fullName>
    </submittedName>
</protein>
<evidence type="ECO:0000256" key="1">
    <source>
        <dbReference type="SAM" id="MobiDB-lite"/>
    </source>
</evidence>
<dbReference type="EMBL" id="DXDA01000022">
    <property type="protein sequence ID" value="HIY68311.1"/>
    <property type="molecule type" value="Genomic_DNA"/>
</dbReference>
<organism evidence="3 4">
    <name type="scientific">Candidatus Alistipes intestinigallinarum</name>
    <dbReference type="NCBI Taxonomy" id="2838440"/>
    <lineage>
        <taxon>Bacteria</taxon>
        <taxon>Pseudomonadati</taxon>
        <taxon>Bacteroidota</taxon>
        <taxon>Bacteroidia</taxon>
        <taxon>Bacteroidales</taxon>
        <taxon>Rikenellaceae</taxon>
        <taxon>Alistipes</taxon>
    </lineage>
</organism>
<dbReference type="Pfam" id="PF14900">
    <property type="entry name" value="DUF4493"/>
    <property type="match status" value="1"/>
</dbReference>
<accession>A0A9D2CAH5</accession>
<feature type="signal peptide" evidence="2">
    <location>
        <begin position="1"/>
        <end position="24"/>
    </location>
</feature>
<dbReference type="AlphaFoldDB" id="A0A9D2CAH5"/>